<dbReference type="STRING" id="63186.ZOBELLIA_379"/>
<keyword evidence="2" id="KW-1185">Reference proteome</keyword>
<evidence type="ECO:0000313" key="2">
    <source>
        <dbReference type="Proteomes" id="UP000008898"/>
    </source>
</evidence>
<gene>
    <name evidence="1" type="ordered locus">zobellia_379</name>
</gene>
<name>G0L9A2_ZOBGA</name>
<dbReference type="Proteomes" id="UP000008898">
    <property type="component" value="Chromosome"/>
</dbReference>
<dbReference type="HOGENOM" id="CLU_2940981_0_0_10"/>
<organism evidence="1 2">
    <name type="scientific">Zobellia galactanivorans (strain DSM 12802 / CCUG 47099 / CIP 106680 / NCIMB 13871 / Dsij)</name>
    <dbReference type="NCBI Taxonomy" id="63186"/>
    <lineage>
        <taxon>Bacteria</taxon>
        <taxon>Pseudomonadati</taxon>
        <taxon>Bacteroidota</taxon>
        <taxon>Flavobacteriia</taxon>
        <taxon>Flavobacteriales</taxon>
        <taxon>Flavobacteriaceae</taxon>
        <taxon>Zobellia</taxon>
    </lineage>
</organism>
<dbReference type="KEGG" id="zga:ZOBELLIA_379"/>
<dbReference type="EMBL" id="FP476056">
    <property type="protein sequence ID" value="CAZ94452.1"/>
    <property type="molecule type" value="Genomic_DNA"/>
</dbReference>
<protein>
    <submittedName>
        <fullName evidence="1">Uncharacterized protein</fullName>
    </submittedName>
</protein>
<proteinExistence type="predicted"/>
<reference evidence="1 2" key="2">
    <citation type="journal article" date="2012" name="Environ. Microbiol.">
        <title>Characterization of the first alginolytic operons in a marine bacterium: from their emergence in marine Flavobacteriia to their independent transfers to marine Proteobacteria and human gut Bacteroides.</title>
        <authorList>
            <person name="Thomas F."/>
            <person name="Barbeyron T."/>
            <person name="Tonon T."/>
            <person name="Genicot S."/>
            <person name="Czjzek M."/>
            <person name="Michel G."/>
        </authorList>
    </citation>
    <scope>NUCLEOTIDE SEQUENCE [LARGE SCALE GENOMIC DNA]</scope>
    <source>
        <strain evidence="2">DSM 12802 / CCUG 47099 / CIP 106680 / NCIMB 13871 / Dsij</strain>
    </source>
</reference>
<dbReference type="AlphaFoldDB" id="G0L9A2"/>
<evidence type="ECO:0000313" key="1">
    <source>
        <dbReference type="EMBL" id="CAZ94452.1"/>
    </source>
</evidence>
<accession>G0L9A2</accession>
<sequence>MCSFKNLHNIFDCFLPRKSNRPTGCLKSRDNLMVIKLPDEVGTATKKKVNADLSILEMVN</sequence>
<reference evidence="2" key="1">
    <citation type="submission" date="2009-07" db="EMBL/GenBank/DDBJ databases">
        <title>Complete genome sequence of Zobellia galactanivorans Dsij.</title>
        <authorList>
            <consortium name="Genoscope - CEA"/>
        </authorList>
    </citation>
    <scope>NUCLEOTIDE SEQUENCE [LARGE SCALE GENOMIC DNA]</scope>
    <source>
        <strain evidence="2">DSM 12802 / CCUG 47099 / CIP 106680 / NCIMB 13871 / Dsij</strain>
    </source>
</reference>